<accession>A0ABV4DPT7</accession>
<dbReference type="HAMAP" id="MF_00182">
    <property type="entry name" value="Formyl_trans"/>
    <property type="match status" value="1"/>
</dbReference>
<dbReference type="InterPro" id="IPR036477">
    <property type="entry name" value="Formyl_transf_N_sf"/>
</dbReference>
<dbReference type="NCBIfam" id="TIGR00460">
    <property type="entry name" value="fmt"/>
    <property type="match status" value="1"/>
</dbReference>
<dbReference type="Gene3D" id="3.40.50.12230">
    <property type="match status" value="1"/>
</dbReference>
<dbReference type="SUPFAM" id="SSF53328">
    <property type="entry name" value="Formyltransferase"/>
    <property type="match status" value="1"/>
</dbReference>
<keyword evidence="4 5" id="KW-0648">Protein biosynthesis</keyword>
<comment type="catalytic activity">
    <reaction evidence="5">
        <text>L-methionyl-tRNA(fMet) + (6R)-10-formyltetrahydrofolate = N-formyl-L-methionyl-tRNA(fMet) + (6S)-5,6,7,8-tetrahydrofolate + H(+)</text>
        <dbReference type="Rhea" id="RHEA:24380"/>
        <dbReference type="Rhea" id="RHEA-COMP:9952"/>
        <dbReference type="Rhea" id="RHEA-COMP:9953"/>
        <dbReference type="ChEBI" id="CHEBI:15378"/>
        <dbReference type="ChEBI" id="CHEBI:57453"/>
        <dbReference type="ChEBI" id="CHEBI:78530"/>
        <dbReference type="ChEBI" id="CHEBI:78844"/>
        <dbReference type="ChEBI" id="CHEBI:195366"/>
        <dbReference type="EC" id="2.1.2.9"/>
    </reaction>
</comment>
<dbReference type="RefSeq" id="WP_369942082.1">
    <property type="nucleotide sequence ID" value="NZ_JBCLUF010000019.1"/>
</dbReference>
<evidence type="ECO:0000256" key="4">
    <source>
        <dbReference type="ARBA" id="ARBA00022917"/>
    </source>
</evidence>
<feature type="domain" description="Formyl transferase C-terminal" evidence="7">
    <location>
        <begin position="205"/>
        <end position="303"/>
    </location>
</feature>
<name>A0ABV4DPT7_9LACO</name>
<dbReference type="CDD" id="cd08646">
    <property type="entry name" value="FMT_core_Met-tRNA-FMT_N"/>
    <property type="match status" value="1"/>
</dbReference>
<dbReference type="InterPro" id="IPR005793">
    <property type="entry name" value="Formyl_trans_C"/>
</dbReference>
<gene>
    <name evidence="5 8" type="primary">fmt</name>
    <name evidence="8" type="ORF">AALT52_06235</name>
</gene>
<feature type="binding site" evidence="5">
    <location>
        <begin position="110"/>
        <end position="113"/>
    </location>
    <ligand>
        <name>(6S)-5,6,7,8-tetrahydrofolate</name>
        <dbReference type="ChEBI" id="CHEBI:57453"/>
    </ligand>
</feature>
<evidence type="ECO:0000256" key="1">
    <source>
        <dbReference type="ARBA" id="ARBA00010699"/>
    </source>
</evidence>
<reference evidence="8 9" key="1">
    <citation type="submission" date="2024-03" db="EMBL/GenBank/DDBJ databases">
        <title>Mouse gut bacterial collection (mGBC) of GemPharmatech.</title>
        <authorList>
            <person name="He Y."/>
            <person name="Dong L."/>
            <person name="Wu D."/>
            <person name="Gao X."/>
            <person name="Lin Z."/>
        </authorList>
    </citation>
    <scope>NUCLEOTIDE SEQUENCE [LARGE SCALE GENOMIC DNA]</scope>
    <source>
        <strain evidence="8 9">15-30</strain>
    </source>
</reference>
<dbReference type="InterPro" id="IPR011034">
    <property type="entry name" value="Formyl_transferase-like_C_sf"/>
</dbReference>
<dbReference type="Pfam" id="PF00551">
    <property type="entry name" value="Formyl_trans_N"/>
    <property type="match status" value="1"/>
</dbReference>
<dbReference type="EMBL" id="JBCLUF010000019">
    <property type="protein sequence ID" value="MEY8662482.1"/>
    <property type="molecule type" value="Genomic_DNA"/>
</dbReference>
<protein>
    <recommendedName>
        <fullName evidence="2 5">Methionyl-tRNA formyltransferase</fullName>
        <ecNumber evidence="2 5">2.1.2.9</ecNumber>
    </recommendedName>
</protein>
<feature type="domain" description="Formyl transferase N-terminal" evidence="6">
    <location>
        <begin position="4"/>
        <end position="178"/>
    </location>
</feature>
<dbReference type="PANTHER" id="PTHR11138">
    <property type="entry name" value="METHIONYL-TRNA FORMYLTRANSFERASE"/>
    <property type="match status" value="1"/>
</dbReference>
<dbReference type="InterPro" id="IPR005794">
    <property type="entry name" value="Fmt"/>
</dbReference>
<dbReference type="PANTHER" id="PTHR11138:SF5">
    <property type="entry name" value="METHIONYL-TRNA FORMYLTRANSFERASE, MITOCHONDRIAL"/>
    <property type="match status" value="1"/>
</dbReference>
<dbReference type="Proteomes" id="UP001565236">
    <property type="component" value="Unassembled WGS sequence"/>
</dbReference>
<dbReference type="InterPro" id="IPR001555">
    <property type="entry name" value="GART_AS"/>
</dbReference>
<dbReference type="Pfam" id="PF02911">
    <property type="entry name" value="Formyl_trans_C"/>
    <property type="match status" value="1"/>
</dbReference>
<evidence type="ECO:0000259" key="6">
    <source>
        <dbReference type="Pfam" id="PF00551"/>
    </source>
</evidence>
<dbReference type="CDD" id="cd08704">
    <property type="entry name" value="Met_tRNA_FMT_C"/>
    <property type="match status" value="1"/>
</dbReference>
<evidence type="ECO:0000256" key="5">
    <source>
        <dbReference type="HAMAP-Rule" id="MF_00182"/>
    </source>
</evidence>
<evidence type="ECO:0000313" key="9">
    <source>
        <dbReference type="Proteomes" id="UP001565236"/>
    </source>
</evidence>
<evidence type="ECO:0000256" key="2">
    <source>
        <dbReference type="ARBA" id="ARBA00012261"/>
    </source>
</evidence>
<dbReference type="InterPro" id="IPR044135">
    <property type="entry name" value="Met-tRNA-FMT_C"/>
</dbReference>
<keyword evidence="9" id="KW-1185">Reference proteome</keyword>
<dbReference type="InterPro" id="IPR041711">
    <property type="entry name" value="Met-tRNA-FMT_N"/>
</dbReference>
<dbReference type="GO" id="GO:0004479">
    <property type="term" value="F:methionyl-tRNA formyltransferase activity"/>
    <property type="evidence" value="ECO:0007669"/>
    <property type="project" value="UniProtKB-EC"/>
</dbReference>
<sequence length="318" mass="34130">MTSVVFMGTPQFAAPILEGVIEAGYDVKAVVTQPDRLVGRKRILTASPVKKTALEHGIKVLQPEKLSNSPEMAEIIDLKPDLIITAAFGQFLPEKLINAAQIAAINVHGSLLPKYRGGAPVQYAIMNGETETGVTIIYMVKKMDAGAMLAQAKMPITATDDTASIFTKMSILGKETLLTLLPDLIAGKVEPVEQDETSVVFSPTIKPEEEVLDLKLTAKELDQKVRALRPAPGAYFKNFNGKRTKLWDVTPLAEKTEFAAGTVVSVDKHELLLAGANGSVYAINILQPAGKPKLKVTDYLNGVGQGVKVGQKVIADGE</sequence>
<proteinExistence type="inferred from homology"/>
<comment type="similarity">
    <text evidence="1 5">Belongs to the Fmt family.</text>
</comment>
<dbReference type="InterPro" id="IPR002376">
    <property type="entry name" value="Formyl_transf_N"/>
</dbReference>
<comment type="function">
    <text evidence="5">Attaches a formyl group to the free amino group of methionyl-tRNA(fMet). The formyl group appears to play a dual role in the initiator identity of N-formylmethionyl-tRNA by promoting its recognition by IF2 and preventing the misappropriation of this tRNA by the elongation apparatus.</text>
</comment>
<dbReference type="EC" id="2.1.2.9" evidence="2 5"/>
<comment type="caution">
    <text evidence="8">The sequence shown here is derived from an EMBL/GenBank/DDBJ whole genome shotgun (WGS) entry which is preliminary data.</text>
</comment>
<keyword evidence="3 5" id="KW-0808">Transferase</keyword>
<dbReference type="SUPFAM" id="SSF50486">
    <property type="entry name" value="FMT C-terminal domain-like"/>
    <property type="match status" value="1"/>
</dbReference>
<evidence type="ECO:0000259" key="7">
    <source>
        <dbReference type="Pfam" id="PF02911"/>
    </source>
</evidence>
<organism evidence="8 9">
    <name type="scientific">Ligilactobacillus faecis</name>
    <dbReference type="NCBI Taxonomy" id="762833"/>
    <lineage>
        <taxon>Bacteria</taxon>
        <taxon>Bacillati</taxon>
        <taxon>Bacillota</taxon>
        <taxon>Bacilli</taxon>
        <taxon>Lactobacillales</taxon>
        <taxon>Lactobacillaceae</taxon>
        <taxon>Ligilactobacillus</taxon>
    </lineage>
</organism>
<evidence type="ECO:0000256" key="3">
    <source>
        <dbReference type="ARBA" id="ARBA00022679"/>
    </source>
</evidence>
<evidence type="ECO:0000313" key="8">
    <source>
        <dbReference type="EMBL" id="MEY8662482.1"/>
    </source>
</evidence>
<dbReference type="PROSITE" id="PS00373">
    <property type="entry name" value="GART"/>
    <property type="match status" value="1"/>
</dbReference>